<evidence type="ECO:0000313" key="1">
    <source>
        <dbReference type="EMBL" id="CAJ2628176.1"/>
    </source>
</evidence>
<sequence>MLLAKGQYLTWTNMKIMQRVEINASDLRILDPFLSYPSILGRDNTIVLNLELIKAIITAEELESPFEFRAMEMNFLPRYKHNLFLLSATGQRKAVLYLSRKAGSTSPVSGGSGAANWFSASPTIGSKISRASIVTGRFNENDVEEIEMLLESLIAKP</sequence>
<dbReference type="Proteomes" id="UP001177021">
    <property type="component" value="Unassembled WGS sequence"/>
</dbReference>
<comment type="caution">
    <text evidence="1">The sequence shown here is derived from an EMBL/GenBank/DDBJ whole genome shotgun (WGS) entry which is preliminary data.</text>
</comment>
<accession>A0ACB0I7S7</accession>
<protein>
    <submittedName>
        <fullName evidence="1">Uncharacterized protein</fullName>
    </submittedName>
</protein>
<proteinExistence type="predicted"/>
<organism evidence="1 2">
    <name type="scientific">Trifolium pratense</name>
    <name type="common">Red clover</name>
    <dbReference type="NCBI Taxonomy" id="57577"/>
    <lineage>
        <taxon>Eukaryota</taxon>
        <taxon>Viridiplantae</taxon>
        <taxon>Streptophyta</taxon>
        <taxon>Embryophyta</taxon>
        <taxon>Tracheophyta</taxon>
        <taxon>Spermatophyta</taxon>
        <taxon>Magnoliopsida</taxon>
        <taxon>eudicotyledons</taxon>
        <taxon>Gunneridae</taxon>
        <taxon>Pentapetalae</taxon>
        <taxon>rosids</taxon>
        <taxon>fabids</taxon>
        <taxon>Fabales</taxon>
        <taxon>Fabaceae</taxon>
        <taxon>Papilionoideae</taxon>
        <taxon>50 kb inversion clade</taxon>
        <taxon>NPAAA clade</taxon>
        <taxon>Hologalegina</taxon>
        <taxon>IRL clade</taxon>
        <taxon>Trifolieae</taxon>
        <taxon>Trifolium</taxon>
    </lineage>
</organism>
<evidence type="ECO:0000313" key="2">
    <source>
        <dbReference type="Proteomes" id="UP001177021"/>
    </source>
</evidence>
<keyword evidence="2" id="KW-1185">Reference proteome</keyword>
<name>A0ACB0I7S7_TRIPR</name>
<reference evidence="1" key="1">
    <citation type="submission" date="2023-10" db="EMBL/GenBank/DDBJ databases">
        <authorList>
            <person name="Rodriguez Cubillos JULIANA M."/>
            <person name="De Vega J."/>
        </authorList>
    </citation>
    <scope>NUCLEOTIDE SEQUENCE</scope>
</reference>
<gene>
    <name evidence="1" type="ORF">MILVUS5_LOCUS472</name>
</gene>
<dbReference type="EMBL" id="CASHSV030000001">
    <property type="protein sequence ID" value="CAJ2628176.1"/>
    <property type="molecule type" value="Genomic_DNA"/>
</dbReference>